<evidence type="ECO:0000313" key="4">
    <source>
        <dbReference type="Proteomes" id="UP000516122"/>
    </source>
</evidence>
<dbReference type="NCBIfam" id="TIGR01554">
    <property type="entry name" value="major_cap_HK97"/>
    <property type="match status" value="1"/>
</dbReference>
<evidence type="ECO:0000259" key="2">
    <source>
        <dbReference type="Pfam" id="PF05065"/>
    </source>
</evidence>
<dbReference type="Proteomes" id="UP000516122">
    <property type="component" value="Chromosome"/>
</dbReference>
<evidence type="ECO:0000256" key="1">
    <source>
        <dbReference type="ARBA" id="ARBA00004328"/>
    </source>
</evidence>
<accession>A0A7H0FMD9</accession>
<dbReference type="RefSeq" id="WP_002382543.1">
    <property type="nucleotide sequence ID" value="NZ_CP060804.1"/>
</dbReference>
<dbReference type="AlphaFoldDB" id="A0A7H0FMD9"/>
<comment type="subcellular location">
    <subcellularLocation>
        <location evidence="1">Virion</location>
    </subcellularLocation>
</comment>
<dbReference type="Pfam" id="PF05065">
    <property type="entry name" value="Phage_capsid"/>
    <property type="match status" value="1"/>
</dbReference>
<name>A0A7H0FMD9_ENTFL</name>
<reference evidence="3 4" key="1">
    <citation type="submission" date="2020-08" db="EMBL/GenBank/DDBJ databases">
        <title>Enterococcus faecalis SF28073 genome assembly.</title>
        <authorList>
            <person name="Duerkop B.A."/>
            <person name="Johnson C.N."/>
        </authorList>
    </citation>
    <scope>NUCLEOTIDE SEQUENCE [LARGE SCALE GENOMIC DNA]</scope>
    <source>
        <strain evidence="3 4">SF28073</strain>
    </source>
</reference>
<feature type="domain" description="Phage capsid-like C-terminal" evidence="2">
    <location>
        <begin position="98"/>
        <end position="229"/>
    </location>
</feature>
<dbReference type="SUPFAM" id="SSF56563">
    <property type="entry name" value="Major capsid protein gp5"/>
    <property type="match status" value="1"/>
</dbReference>
<proteinExistence type="predicted"/>
<organism evidence="3 4">
    <name type="scientific">Enterococcus faecalis</name>
    <name type="common">Streptococcus faecalis</name>
    <dbReference type="NCBI Taxonomy" id="1351"/>
    <lineage>
        <taxon>Bacteria</taxon>
        <taxon>Bacillati</taxon>
        <taxon>Bacillota</taxon>
        <taxon>Bacilli</taxon>
        <taxon>Lactobacillales</taxon>
        <taxon>Enterococcaceae</taxon>
        <taxon>Enterococcus</taxon>
    </lineage>
</organism>
<dbReference type="InterPro" id="IPR024455">
    <property type="entry name" value="Phage_capsid"/>
</dbReference>
<protein>
    <submittedName>
        <fullName evidence="3">Phage major capsid protein</fullName>
    </submittedName>
</protein>
<dbReference type="EMBL" id="CP060804">
    <property type="protein sequence ID" value="QNP37205.1"/>
    <property type="molecule type" value="Genomic_DNA"/>
</dbReference>
<evidence type="ECO:0000313" key="3">
    <source>
        <dbReference type="EMBL" id="QNP37205.1"/>
    </source>
</evidence>
<gene>
    <name evidence="3" type="ORF">H9Q64_12125</name>
</gene>
<dbReference type="InterPro" id="IPR054612">
    <property type="entry name" value="Phage_capsid-like_C"/>
</dbReference>
<sequence>MIMTLTLKNKTDEAKKQFNAVSTNEEATPEQVSAALEAYVTAVAEDAGKQVRAEYEELKDVTDNRVLEARGIHTLTNEETKFYNEVEKAGGFNEDLVWPETILERVFEGLQEERPLLKIINFTPSVGKTKITRSRRKGVAVWGPLHKDIEGKLDAQFGATEFNQLALTAFFLISNDTLELGPRWVDRYVRLCLSEAIAEAWEKAIINGSGHNQPIGLTKDMNAAIDPTNGYADKESAGILTFKDSQTMVKEFAMLLKKASKYTDKVGDGDEGEEKPRKVKGNVYLIVNPLNYYDIVARVTTQNANGVFVSNLPFISEDHIIESLEVKENKLIAFVGGEYDATQSRAEKVYVYKETFAMKRATLYAADLLGNGEPANNDAAQIYDIKIDDGEPATK</sequence>